<dbReference type="PANTHER" id="PTHR30429">
    <property type="entry name" value="D-METHIONINE-BINDING LIPOPROTEIN METQ"/>
    <property type="match status" value="1"/>
</dbReference>
<dbReference type="Pfam" id="PF03180">
    <property type="entry name" value="Lipoprotein_9"/>
    <property type="match status" value="1"/>
</dbReference>
<comment type="similarity">
    <text evidence="6">Belongs to the nlpA lipoprotein family.</text>
</comment>
<dbReference type="OrthoDB" id="9812878at2"/>
<dbReference type="Gene3D" id="3.40.190.10">
    <property type="entry name" value="Periplasmic binding protein-like II"/>
    <property type="match status" value="2"/>
</dbReference>
<protein>
    <recommendedName>
        <fullName evidence="6">Lipoprotein</fullName>
    </recommendedName>
</protein>
<dbReference type="Proteomes" id="UP000187344">
    <property type="component" value="Unassembled WGS sequence"/>
</dbReference>
<feature type="signal peptide" evidence="7">
    <location>
        <begin position="1"/>
        <end position="28"/>
    </location>
</feature>
<dbReference type="PIRSF" id="PIRSF002854">
    <property type="entry name" value="MetQ"/>
    <property type="match status" value="1"/>
</dbReference>
<keyword evidence="5 6" id="KW-0449">Lipoprotein</keyword>
<proteinExistence type="inferred from homology"/>
<keyword evidence="2 7" id="KW-0732">Signal</keyword>
<sequence>MFLDKIKRRTVLGLAFSFATFASVSALAPVLAYAEDKTSIKLGTMEGEESEVWKVAVQEAKKQGLNIDLVFFSDYALPNEAVNAGDIDANSFQHKPYLDAQIEQRGYKLSVVGYTVLFPMGVYSHKIKDLKELRDGAVVGVPNDPSNGGRALRLLNDMGLIKLKDPNNVLASKLDIVENPKKLEIRELDAGMLGRAIDDFDIAVVNTNWALTTGLKPDKDAIAWEKSENNPYNNIIVVRTADKDEPWVKKLVAAYNSEPVRAKIKEVFGVTAQPLW</sequence>
<gene>
    <name evidence="8" type="ORF">PEB0149_014660</name>
</gene>
<dbReference type="EMBL" id="LXYT01000001">
    <property type="protein sequence ID" value="OLY44014.1"/>
    <property type="molecule type" value="Genomic_DNA"/>
</dbReference>
<evidence type="ECO:0000256" key="4">
    <source>
        <dbReference type="ARBA" id="ARBA00023139"/>
    </source>
</evidence>
<comment type="caution">
    <text evidence="8">The sequence shown here is derived from an EMBL/GenBank/DDBJ whole genome shotgun (WGS) entry which is preliminary data.</text>
</comment>
<evidence type="ECO:0000313" key="8">
    <source>
        <dbReference type="EMBL" id="OLY44014.1"/>
    </source>
</evidence>
<evidence type="ECO:0000256" key="3">
    <source>
        <dbReference type="ARBA" id="ARBA00023136"/>
    </source>
</evidence>
<dbReference type="NCBIfam" id="TIGR00363">
    <property type="entry name" value="MetQ/NlpA family lipoprotein"/>
    <property type="match status" value="1"/>
</dbReference>
<evidence type="ECO:0000256" key="2">
    <source>
        <dbReference type="ARBA" id="ARBA00022729"/>
    </source>
</evidence>
<name>A0A1R0FAK6_9HYPH</name>
<dbReference type="InterPro" id="IPR004872">
    <property type="entry name" value="Lipoprotein_NlpA"/>
</dbReference>
<dbReference type="SUPFAM" id="SSF53850">
    <property type="entry name" value="Periplasmic binding protein-like II"/>
    <property type="match status" value="1"/>
</dbReference>
<dbReference type="AlphaFoldDB" id="A0A1R0FAK6"/>
<reference evidence="8 9" key="1">
    <citation type="submission" date="2016-12" db="EMBL/GenBank/DDBJ databases">
        <title>Comparative genomics of Bartonella apis.</title>
        <authorList>
            <person name="Engel P."/>
        </authorList>
    </citation>
    <scope>NUCLEOTIDE SEQUENCE [LARGE SCALE GENOMIC DNA]</scope>
    <source>
        <strain evidence="8 9">PEB0149</strain>
    </source>
</reference>
<evidence type="ECO:0000256" key="7">
    <source>
        <dbReference type="SAM" id="SignalP"/>
    </source>
</evidence>
<dbReference type="PANTHER" id="PTHR30429:SF1">
    <property type="entry name" value="D-METHIONINE-BINDING LIPOPROTEIN METQ-RELATED"/>
    <property type="match status" value="1"/>
</dbReference>
<keyword evidence="9" id="KW-1185">Reference proteome</keyword>
<dbReference type="CDD" id="cd13598">
    <property type="entry name" value="PBP2_lipoprotein_IlpA_like"/>
    <property type="match status" value="1"/>
</dbReference>
<comment type="subcellular location">
    <subcellularLocation>
        <location evidence="1">Membrane</location>
        <topology evidence="1">Lipid-anchor</topology>
    </subcellularLocation>
</comment>
<dbReference type="GO" id="GO:0016020">
    <property type="term" value="C:membrane"/>
    <property type="evidence" value="ECO:0007669"/>
    <property type="project" value="UniProtKB-SubCell"/>
</dbReference>
<accession>A0A1R0FAK6</accession>
<organism evidence="8 9">
    <name type="scientific">Bartonella apis</name>
    <dbReference type="NCBI Taxonomy" id="1686310"/>
    <lineage>
        <taxon>Bacteria</taxon>
        <taxon>Pseudomonadati</taxon>
        <taxon>Pseudomonadota</taxon>
        <taxon>Alphaproteobacteria</taxon>
        <taxon>Hyphomicrobiales</taxon>
        <taxon>Bartonellaceae</taxon>
        <taxon>Bartonella</taxon>
    </lineage>
</organism>
<dbReference type="RefSeq" id="WP_075869193.1">
    <property type="nucleotide sequence ID" value="NZ_CALYQA010000007.1"/>
</dbReference>
<evidence type="ECO:0000256" key="1">
    <source>
        <dbReference type="ARBA" id="ARBA00004635"/>
    </source>
</evidence>
<evidence type="ECO:0000256" key="6">
    <source>
        <dbReference type="PIRNR" id="PIRNR002854"/>
    </source>
</evidence>
<keyword evidence="3" id="KW-0472">Membrane</keyword>
<evidence type="ECO:0000313" key="9">
    <source>
        <dbReference type="Proteomes" id="UP000187344"/>
    </source>
</evidence>
<evidence type="ECO:0000256" key="5">
    <source>
        <dbReference type="ARBA" id="ARBA00023288"/>
    </source>
</evidence>
<feature type="chain" id="PRO_5012480799" description="Lipoprotein" evidence="7">
    <location>
        <begin position="29"/>
        <end position="276"/>
    </location>
</feature>
<dbReference type="GeneID" id="92991362"/>
<keyword evidence="4" id="KW-0564">Palmitate</keyword>